<accession>A0ACC3M8G9</accession>
<name>A0ACC3M8G9_9PEZI</name>
<protein>
    <submittedName>
        <fullName evidence="1">Uncharacterized protein</fullName>
    </submittedName>
</protein>
<dbReference type="Proteomes" id="UP001281147">
    <property type="component" value="Unassembled WGS sequence"/>
</dbReference>
<evidence type="ECO:0000313" key="2">
    <source>
        <dbReference type="Proteomes" id="UP001281147"/>
    </source>
</evidence>
<dbReference type="EMBL" id="JAUTXU010000689">
    <property type="protein sequence ID" value="KAK3677130.1"/>
    <property type="molecule type" value="Genomic_DNA"/>
</dbReference>
<reference evidence="1" key="1">
    <citation type="submission" date="2023-07" db="EMBL/GenBank/DDBJ databases">
        <title>Black Yeasts Isolated from many extreme environments.</title>
        <authorList>
            <person name="Coleine C."/>
            <person name="Stajich J.E."/>
            <person name="Selbmann L."/>
        </authorList>
    </citation>
    <scope>NUCLEOTIDE SEQUENCE</scope>
    <source>
        <strain evidence="1">CCFEE 5714</strain>
    </source>
</reference>
<keyword evidence="2" id="KW-1185">Reference proteome</keyword>
<proteinExistence type="predicted"/>
<evidence type="ECO:0000313" key="1">
    <source>
        <dbReference type="EMBL" id="KAK3677130.1"/>
    </source>
</evidence>
<gene>
    <name evidence="1" type="ORF">LTR37_021535</name>
</gene>
<feature type="non-terminal residue" evidence="1">
    <location>
        <position position="198"/>
    </location>
</feature>
<comment type="caution">
    <text evidence="1">The sequence shown here is derived from an EMBL/GenBank/DDBJ whole genome shotgun (WGS) entry which is preliminary data.</text>
</comment>
<sequence length="198" mass="22049">MLTWHCKHCDELWQLLGITLGKLEASSLAGCTFCTILLKGICAFANDADARLSVKAQYALDTDSFEMLSANTTFFPKVDRDCLMIGCDADRFFLEIFTEAPRLADTVPNQAANSQWKHMRAATSVSDATSSDTAFRRATEWLRSCDYTHIKCAPRTPKSAPGRLLDILHHPPKLVQGPRTNKYACLSHCWGGHQPLQT</sequence>
<organism evidence="1 2">
    <name type="scientific">Vermiconidia calcicola</name>
    <dbReference type="NCBI Taxonomy" id="1690605"/>
    <lineage>
        <taxon>Eukaryota</taxon>
        <taxon>Fungi</taxon>
        <taxon>Dikarya</taxon>
        <taxon>Ascomycota</taxon>
        <taxon>Pezizomycotina</taxon>
        <taxon>Dothideomycetes</taxon>
        <taxon>Dothideomycetidae</taxon>
        <taxon>Mycosphaerellales</taxon>
        <taxon>Extremaceae</taxon>
        <taxon>Vermiconidia</taxon>
    </lineage>
</organism>